<evidence type="ECO:0000313" key="2">
    <source>
        <dbReference type="EMBL" id="KAJ3048374.1"/>
    </source>
</evidence>
<dbReference type="GO" id="GO:0005759">
    <property type="term" value="C:mitochondrial matrix"/>
    <property type="evidence" value="ECO:0007669"/>
    <property type="project" value="TreeGrafter"/>
</dbReference>
<dbReference type="GO" id="GO:0004222">
    <property type="term" value="F:metalloendopeptidase activity"/>
    <property type="evidence" value="ECO:0007669"/>
    <property type="project" value="TreeGrafter"/>
</dbReference>
<dbReference type="AlphaFoldDB" id="A0AAD5WZN8"/>
<proteinExistence type="predicted"/>
<evidence type="ECO:0000313" key="3">
    <source>
        <dbReference type="Proteomes" id="UP001212841"/>
    </source>
</evidence>
<feature type="domain" description="Presequence protease mitochondrial-type C-terminal" evidence="1">
    <location>
        <begin position="59"/>
        <end position="214"/>
    </location>
</feature>
<gene>
    <name evidence="2" type="primary">CYM1</name>
    <name evidence="2" type="ORF">HK097_010631</name>
</gene>
<keyword evidence="3" id="KW-1185">Reference proteome</keyword>
<keyword evidence="2" id="KW-0378">Hydrolase</keyword>
<dbReference type="PANTHER" id="PTHR43016">
    <property type="entry name" value="PRESEQUENCE PROTEASE"/>
    <property type="match status" value="1"/>
</dbReference>
<name>A0AAD5WZN8_9FUNG</name>
<protein>
    <submittedName>
        <fullName evidence="2">Mitochondrial presequence protease</fullName>
    </submittedName>
</protein>
<dbReference type="PANTHER" id="PTHR43016:SF13">
    <property type="entry name" value="PRESEQUENCE PROTEASE, MITOCHONDRIAL"/>
    <property type="match status" value="1"/>
</dbReference>
<organism evidence="2 3">
    <name type="scientific">Rhizophlyctis rosea</name>
    <dbReference type="NCBI Taxonomy" id="64517"/>
    <lineage>
        <taxon>Eukaryota</taxon>
        <taxon>Fungi</taxon>
        <taxon>Fungi incertae sedis</taxon>
        <taxon>Chytridiomycota</taxon>
        <taxon>Chytridiomycota incertae sedis</taxon>
        <taxon>Chytridiomycetes</taxon>
        <taxon>Rhizophlyctidales</taxon>
        <taxon>Rhizophlyctidaceae</taxon>
        <taxon>Rhizophlyctis</taxon>
    </lineage>
</organism>
<comment type="caution">
    <text evidence="2">The sequence shown here is derived from an EMBL/GenBank/DDBJ whole genome shotgun (WGS) entry which is preliminary data.</text>
</comment>
<evidence type="ECO:0000259" key="1">
    <source>
        <dbReference type="Pfam" id="PF22516"/>
    </source>
</evidence>
<dbReference type="InterPro" id="IPR011249">
    <property type="entry name" value="Metalloenz_LuxS/M16"/>
</dbReference>
<dbReference type="Pfam" id="PF22516">
    <property type="entry name" value="PreP_C"/>
    <property type="match status" value="1"/>
</dbReference>
<dbReference type="Proteomes" id="UP001212841">
    <property type="component" value="Unassembled WGS sequence"/>
</dbReference>
<dbReference type="InterPro" id="IPR055130">
    <property type="entry name" value="PreP_C"/>
</dbReference>
<sequence>RISEFVLDSRTGTKAAVIADENVRSLHEEQLKVLVSKLKWTGSDLSAVENPTDPEHSKTFFPLPFGVNFAGRSFLGVPYTHADGPALQILASLLTNHFLHREIREKGGAYGGGARYSAADGTFSLYSYRDPPGLARTLETFGRAEGWAGSVKKFVGQRELEEAKLSVFQNIDAPISAANEGMTRFQHGITDEMRQARREGLFAVTLDDVERVAKQYFVEQKYGEAVLGDAVERDGLDGGWKVVEFSQ</sequence>
<reference evidence="2" key="1">
    <citation type="submission" date="2020-05" db="EMBL/GenBank/DDBJ databases">
        <title>Phylogenomic resolution of chytrid fungi.</title>
        <authorList>
            <person name="Stajich J.E."/>
            <person name="Amses K."/>
            <person name="Simmons R."/>
            <person name="Seto K."/>
            <person name="Myers J."/>
            <person name="Bonds A."/>
            <person name="Quandt C.A."/>
            <person name="Barry K."/>
            <person name="Liu P."/>
            <person name="Grigoriev I."/>
            <person name="Longcore J.E."/>
            <person name="James T.Y."/>
        </authorList>
    </citation>
    <scope>NUCLEOTIDE SEQUENCE</scope>
    <source>
        <strain evidence="2">JEL0318</strain>
    </source>
</reference>
<dbReference type="SUPFAM" id="SSF63411">
    <property type="entry name" value="LuxS/MPP-like metallohydrolase"/>
    <property type="match status" value="1"/>
</dbReference>
<dbReference type="FunFam" id="3.30.830.10:FF:000013">
    <property type="entry name" value="Mitochondrial presequence protease"/>
    <property type="match status" value="1"/>
</dbReference>
<dbReference type="GO" id="GO:0016485">
    <property type="term" value="P:protein processing"/>
    <property type="evidence" value="ECO:0007669"/>
    <property type="project" value="TreeGrafter"/>
</dbReference>
<feature type="non-terminal residue" evidence="2">
    <location>
        <position position="1"/>
    </location>
</feature>
<dbReference type="EMBL" id="JADGJD010000802">
    <property type="protein sequence ID" value="KAJ3048374.1"/>
    <property type="molecule type" value="Genomic_DNA"/>
</dbReference>
<dbReference type="GO" id="GO:0046872">
    <property type="term" value="F:metal ion binding"/>
    <property type="evidence" value="ECO:0007669"/>
    <property type="project" value="InterPro"/>
</dbReference>
<dbReference type="Gene3D" id="3.30.830.10">
    <property type="entry name" value="Metalloenzyme, LuxS/M16 peptidase-like"/>
    <property type="match status" value="1"/>
</dbReference>
<accession>A0AAD5WZN8</accession>
<keyword evidence="2" id="KW-0645">Protease</keyword>